<keyword evidence="4" id="KW-1003">Cell membrane</keyword>
<evidence type="ECO:0000256" key="1">
    <source>
        <dbReference type="ARBA" id="ARBA00002254"/>
    </source>
</evidence>
<comment type="function">
    <text evidence="1 10">Controls the rotational direction of flagella during chemotaxis.</text>
</comment>
<name>A0ABV2DKE0_9HYPH</name>
<keyword evidence="11" id="KW-0282">Flagellum</keyword>
<sequence>MANVEQVQPSKGPSLVIQIAMLMAVTAAAIGMGWMSGGYLKAAQGPDVVPAASATEAKHTEGGKAEGGNAHGAAGGLTLVALAPITTNLASPTDMWIRLEVSVVYDAPQPPALAEQIQQDLMAFVRTLKMHQIEGASGYQHLKADLEERAAIRGGGHVKQVLIRTLLLE</sequence>
<reference evidence="11 12" key="1">
    <citation type="submission" date="2024-06" db="EMBL/GenBank/DDBJ databases">
        <authorList>
            <person name="Kim D.-U."/>
        </authorList>
    </citation>
    <scope>NUCLEOTIDE SEQUENCE [LARGE SCALE GENOMIC DNA]</scope>
    <source>
        <strain evidence="11 12">KACC15460</strain>
    </source>
</reference>
<organism evidence="11 12">
    <name type="scientific">Mesorhizobium shangrilense</name>
    <dbReference type="NCBI Taxonomy" id="460060"/>
    <lineage>
        <taxon>Bacteria</taxon>
        <taxon>Pseudomonadati</taxon>
        <taxon>Pseudomonadota</taxon>
        <taxon>Alphaproteobacteria</taxon>
        <taxon>Hyphomicrobiales</taxon>
        <taxon>Phyllobacteriaceae</taxon>
        <taxon>Mesorhizobium</taxon>
    </lineage>
</organism>
<keyword evidence="6 10" id="KW-0812">Transmembrane</keyword>
<keyword evidence="12" id="KW-1185">Reference proteome</keyword>
<dbReference type="InterPro" id="IPR005503">
    <property type="entry name" value="FliL"/>
</dbReference>
<evidence type="ECO:0000256" key="10">
    <source>
        <dbReference type="RuleBase" id="RU364125"/>
    </source>
</evidence>
<keyword evidence="11" id="KW-0969">Cilium</keyword>
<comment type="subcellular location">
    <subcellularLocation>
        <location evidence="10">Cell inner membrane</location>
    </subcellularLocation>
    <subcellularLocation>
        <location evidence="2">Cell membrane</location>
        <topology evidence="2">Single-pass membrane protein</topology>
    </subcellularLocation>
</comment>
<evidence type="ECO:0000256" key="4">
    <source>
        <dbReference type="ARBA" id="ARBA00022475"/>
    </source>
</evidence>
<evidence type="ECO:0000256" key="9">
    <source>
        <dbReference type="ARBA" id="ARBA00023136"/>
    </source>
</evidence>
<evidence type="ECO:0000256" key="3">
    <source>
        <dbReference type="ARBA" id="ARBA00008281"/>
    </source>
</evidence>
<comment type="similarity">
    <text evidence="3 10">Belongs to the FliL family.</text>
</comment>
<keyword evidence="9 10" id="KW-0472">Membrane</keyword>
<comment type="caution">
    <text evidence="11">The sequence shown here is derived from an EMBL/GenBank/DDBJ whole genome shotgun (WGS) entry which is preliminary data.</text>
</comment>
<evidence type="ECO:0000313" key="12">
    <source>
        <dbReference type="Proteomes" id="UP001548832"/>
    </source>
</evidence>
<proteinExistence type="inferred from homology"/>
<protein>
    <recommendedName>
        <fullName evidence="10">Flagellar protein FliL</fullName>
    </recommendedName>
</protein>
<feature type="transmembrane region" description="Helical" evidence="10">
    <location>
        <begin position="15"/>
        <end position="35"/>
    </location>
</feature>
<keyword evidence="10" id="KW-0997">Cell inner membrane</keyword>
<evidence type="ECO:0000256" key="6">
    <source>
        <dbReference type="ARBA" id="ARBA00022692"/>
    </source>
</evidence>
<keyword evidence="8 10" id="KW-1133">Transmembrane helix</keyword>
<dbReference type="Proteomes" id="UP001548832">
    <property type="component" value="Unassembled WGS sequence"/>
</dbReference>
<dbReference type="Pfam" id="PF03748">
    <property type="entry name" value="FliL"/>
    <property type="match status" value="1"/>
</dbReference>
<evidence type="ECO:0000256" key="7">
    <source>
        <dbReference type="ARBA" id="ARBA00022779"/>
    </source>
</evidence>
<gene>
    <name evidence="11" type="ORF">ABVQ20_26260</name>
</gene>
<accession>A0ABV2DKE0</accession>
<keyword evidence="5 10" id="KW-0145">Chemotaxis</keyword>
<evidence type="ECO:0000256" key="2">
    <source>
        <dbReference type="ARBA" id="ARBA00004162"/>
    </source>
</evidence>
<dbReference type="RefSeq" id="WP_354462572.1">
    <property type="nucleotide sequence ID" value="NZ_JBEWSZ010000002.1"/>
</dbReference>
<evidence type="ECO:0000256" key="5">
    <source>
        <dbReference type="ARBA" id="ARBA00022500"/>
    </source>
</evidence>
<evidence type="ECO:0000313" key="11">
    <source>
        <dbReference type="EMBL" id="MET2830493.1"/>
    </source>
</evidence>
<dbReference type="EMBL" id="JBEWSZ010000002">
    <property type="protein sequence ID" value="MET2830493.1"/>
    <property type="molecule type" value="Genomic_DNA"/>
</dbReference>
<keyword evidence="7 10" id="KW-0283">Flagellar rotation</keyword>
<keyword evidence="11" id="KW-0966">Cell projection</keyword>
<evidence type="ECO:0000256" key="8">
    <source>
        <dbReference type="ARBA" id="ARBA00022989"/>
    </source>
</evidence>